<reference evidence="1 2" key="1">
    <citation type="submission" date="2016-02" db="EMBL/GenBank/DDBJ databases">
        <title>Draft genome sequence of Polaribacter atrinae KACC17473.</title>
        <authorList>
            <person name="Shin S.-K."/>
            <person name="Yi H."/>
        </authorList>
    </citation>
    <scope>NUCLEOTIDE SEQUENCE [LARGE SCALE GENOMIC DNA]</scope>
    <source>
        <strain evidence="1 2">KACC 17473</strain>
    </source>
</reference>
<organism evidence="1 2">
    <name type="scientific">Polaribacter atrinae</name>
    <dbReference type="NCBI Taxonomy" id="1333662"/>
    <lineage>
        <taxon>Bacteria</taxon>
        <taxon>Pseudomonadati</taxon>
        <taxon>Bacteroidota</taxon>
        <taxon>Flavobacteriia</taxon>
        <taxon>Flavobacteriales</taxon>
        <taxon>Flavobacteriaceae</taxon>
    </lineage>
</organism>
<evidence type="ECO:0000313" key="2">
    <source>
        <dbReference type="Proteomes" id="UP000076923"/>
    </source>
</evidence>
<gene>
    <name evidence="1" type="ORF">LPB303_14025</name>
</gene>
<keyword evidence="2" id="KW-1185">Reference proteome</keyword>
<dbReference type="OrthoDB" id="1274006at2"/>
<name>A0A176T507_9FLAO</name>
<sequence>MIKKIVFSFLFFITISTFSQQEKLNNYKYVIVLDRFEYLKSADQYQTSSLTKFLLEKKGFEVYLSNEELPTDLKLNRCKALIAVVTDDSSMFSVKSKIELQDCNGVVLYTSEQGRSKEKDYKKAYQEAIRKAYATMEDLEYTYTPLQEEVVAETVVAVEEVLPAKKLIIKETALPKSSLAVLYSQEIDNGFQLVDTSPAVVFQILKTNVKDVFVIKDKNGIIYKNGNNWVAEYYENDTLVTKNYSIKF</sequence>
<proteinExistence type="predicted"/>
<evidence type="ECO:0000313" key="1">
    <source>
        <dbReference type="EMBL" id="OAD42988.1"/>
    </source>
</evidence>
<protein>
    <submittedName>
        <fullName evidence="1">Uncharacterized protein</fullName>
    </submittedName>
</protein>
<dbReference type="AlphaFoldDB" id="A0A176T507"/>
<dbReference type="STRING" id="1333662.LPB303_14025"/>
<accession>A0A176T507</accession>
<dbReference type="EMBL" id="LVWE01000057">
    <property type="protein sequence ID" value="OAD42988.1"/>
    <property type="molecule type" value="Genomic_DNA"/>
</dbReference>
<comment type="caution">
    <text evidence="1">The sequence shown here is derived from an EMBL/GenBank/DDBJ whole genome shotgun (WGS) entry which is preliminary data.</text>
</comment>
<dbReference type="Proteomes" id="UP000076923">
    <property type="component" value="Unassembled WGS sequence"/>
</dbReference>
<dbReference type="RefSeq" id="WP_082864290.1">
    <property type="nucleotide sequence ID" value="NZ_CP150660.1"/>
</dbReference>